<sequence length="257" mass="27858">MIRLEHIDKRFGDHHVLKSIDLALAENSVTALIGPSGSGKSTLLRCVNLLEVPDAGRLVLGSTALTLVPGKAPARESVQAIRRKTGMVFQNFQLFPHLSVVANVMEGLVTVQRWDRPRARKRALELLDRVGIADKADAWPTTLSGGQQQRVAIARALAPSPQILLCDEPTSALDPGLAAEVVEVLRSLAAEGTTMLMATHDLRLAATIAREVVFLSDGEIVESGTPRDVFTRPREPRTASFVATITQGLPEDWKRPA</sequence>
<dbReference type="GO" id="GO:0015424">
    <property type="term" value="F:ABC-type amino acid transporter activity"/>
    <property type="evidence" value="ECO:0007669"/>
    <property type="project" value="InterPro"/>
</dbReference>
<comment type="similarity">
    <text evidence="2">Belongs to the ABC transporter superfamily.</text>
</comment>
<keyword evidence="11" id="KW-1185">Reference proteome</keyword>
<dbReference type="STRING" id="1770053.SAMN05216551_11832"/>
<dbReference type="RefSeq" id="WP_091913251.1">
    <property type="nucleotide sequence ID" value="NZ_FNLO01000018.1"/>
</dbReference>
<dbReference type="PROSITE" id="PS50893">
    <property type="entry name" value="ABC_TRANSPORTER_2"/>
    <property type="match status" value="1"/>
</dbReference>
<dbReference type="GO" id="GO:0005524">
    <property type="term" value="F:ATP binding"/>
    <property type="evidence" value="ECO:0007669"/>
    <property type="project" value="UniProtKB-KW"/>
</dbReference>
<keyword evidence="8" id="KW-0472">Membrane</keyword>
<evidence type="ECO:0000256" key="5">
    <source>
        <dbReference type="ARBA" id="ARBA00022519"/>
    </source>
</evidence>
<evidence type="ECO:0000259" key="9">
    <source>
        <dbReference type="PROSITE" id="PS50893"/>
    </source>
</evidence>
<dbReference type="Proteomes" id="UP000243719">
    <property type="component" value="Unassembled WGS sequence"/>
</dbReference>
<feature type="domain" description="ABC transporter" evidence="9">
    <location>
        <begin position="2"/>
        <end position="242"/>
    </location>
</feature>
<evidence type="ECO:0000256" key="3">
    <source>
        <dbReference type="ARBA" id="ARBA00022448"/>
    </source>
</evidence>
<dbReference type="OrthoDB" id="9802264at2"/>
<gene>
    <name evidence="10" type="ORF">SAMN05216551_11832</name>
</gene>
<accession>A0A1H2PW14</accession>
<evidence type="ECO:0000256" key="8">
    <source>
        <dbReference type="ARBA" id="ARBA00023136"/>
    </source>
</evidence>
<dbReference type="InterPro" id="IPR050086">
    <property type="entry name" value="MetN_ABC_transporter-like"/>
</dbReference>
<comment type="subcellular location">
    <subcellularLocation>
        <location evidence="1">Cell membrane</location>
        <topology evidence="1">Peripheral membrane protein</topology>
    </subcellularLocation>
</comment>
<keyword evidence="3" id="KW-0813">Transport</keyword>
<evidence type="ECO:0000313" key="10">
    <source>
        <dbReference type="EMBL" id="SDV51526.1"/>
    </source>
</evidence>
<keyword evidence="7 10" id="KW-0067">ATP-binding</keyword>
<name>A0A1H2PW14_9BURK</name>
<evidence type="ECO:0000313" key="11">
    <source>
        <dbReference type="Proteomes" id="UP000243719"/>
    </source>
</evidence>
<dbReference type="SMART" id="SM00382">
    <property type="entry name" value="AAA"/>
    <property type="match status" value="1"/>
</dbReference>
<proteinExistence type="inferred from homology"/>
<dbReference type="InterPro" id="IPR003439">
    <property type="entry name" value="ABC_transporter-like_ATP-bd"/>
</dbReference>
<dbReference type="PANTHER" id="PTHR43166">
    <property type="entry name" value="AMINO ACID IMPORT ATP-BINDING PROTEIN"/>
    <property type="match status" value="1"/>
</dbReference>
<evidence type="ECO:0000256" key="6">
    <source>
        <dbReference type="ARBA" id="ARBA00022741"/>
    </source>
</evidence>
<keyword evidence="4" id="KW-1003">Cell membrane</keyword>
<keyword evidence="5" id="KW-0997">Cell inner membrane</keyword>
<dbReference type="Gene3D" id="3.40.50.300">
    <property type="entry name" value="P-loop containing nucleotide triphosphate hydrolases"/>
    <property type="match status" value="1"/>
</dbReference>
<dbReference type="EMBL" id="FNLO01000018">
    <property type="protein sequence ID" value="SDV51526.1"/>
    <property type="molecule type" value="Genomic_DNA"/>
</dbReference>
<dbReference type="GO" id="GO:0005886">
    <property type="term" value="C:plasma membrane"/>
    <property type="evidence" value="ECO:0007669"/>
    <property type="project" value="UniProtKB-SubCell"/>
</dbReference>
<evidence type="ECO:0000256" key="2">
    <source>
        <dbReference type="ARBA" id="ARBA00005417"/>
    </source>
</evidence>
<dbReference type="GO" id="GO:0016887">
    <property type="term" value="F:ATP hydrolysis activity"/>
    <property type="evidence" value="ECO:0007669"/>
    <property type="project" value="InterPro"/>
</dbReference>
<dbReference type="InterPro" id="IPR017871">
    <property type="entry name" value="ABC_transporter-like_CS"/>
</dbReference>
<dbReference type="InterPro" id="IPR030679">
    <property type="entry name" value="ABC_ATPase_HisP-typ"/>
</dbReference>
<dbReference type="AlphaFoldDB" id="A0A1H2PW14"/>
<evidence type="ECO:0000256" key="7">
    <source>
        <dbReference type="ARBA" id="ARBA00022840"/>
    </source>
</evidence>
<reference evidence="11" key="1">
    <citation type="submission" date="2016-09" db="EMBL/GenBank/DDBJ databases">
        <authorList>
            <person name="Varghese N."/>
            <person name="Submissions S."/>
        </authorList>
    </citation>
    <scope>NUCLEOTIDE SEQUENCE [LARGE SCALE GENOMIC DNA]</scope>
    <source>
        <strain evidence="11">JS23</strain>
    </source>
</reference>
<dbReference type="InterPro" id="IPR003593">
    <property type="entry name" value="AAA+_ATPase"/>
</dbReference>
<protein>
    <submittedName>
        <fullName evidence="10">Amino acid ABC transporter ATP-binding protein, PAAT family</fullName>
    </submittedName>
</protein>
<dbReference type="PANTHER" id="PTHR43166:SF35">
    <property type="entry name" value="L-CYSTINE IMPORT ATP-BINDING PROTEIN TCYN"/>
    <property type="match status" value="1"/>
</dbReference>
<evidence type="ECO:0000256" key="1">
    <source>
        <dbReference type="ARBA" id="ARBA00004202"/>
    </source>
</evidence>
<dbReference type="SUPFAM" id="SSF52540">
    <property type="entry name" value="P-loop containing nucleoside triphosphate hydrolases"/>
    <property type="match status" value="1"/>
</dbReference>
<dbReference type="PROSITE" id="PS00211">
    <property type="entry name" value="ABC_TRANSPORTER_1"/>
    <property type="match status" value="1"/>
</dbReference>
<evidence type="ECO:0000256" key="4">
    <source>
        <dbReference type="ARBA" id="ARBA00022475"/>
    </source>
</evidence>
<organism evidence="10 11">
    <name type="scientific">Chitinasiproducens palmae</name>
    <dbReference type="NCBI Taxonomy" id="1770053"/>
    <lineage>
        <taxon>Bacteria</taxon>
        <taxon>Pseudomonadati</taxon>
        <taxon>Pseudomonadota</taxon>
        <taxon>Betaproteobacteria</taxon>
        <taxon>Burkholderiales</taxon>
        <taxon>Burkholderiaceae</taxon>
        <taxon>Chitinasiproducens</taxon>
    </lineage>
</organism>
<dbReference type="PIRSF" id="PIRSF039085">
    <property type="entry name" value="ABC_ATPase_HisP"/>
    <property type="match status" value="1"/>
</dbReference>
<keyword evidence="6" id="KW-0547">Nucleotide-binding</keyword>
<dbReference type="InterPro" id="IPR027417">
    <property type="entry name" value="P-loop_NTPase"/>
</dbReference>
<dbReference type="Pfam" id="PF00005">
    <property type="entry name" value="ABC_tran"/>
    <property type="match status" value="1"/>
</dbReference>